<keyword evidence="3" id="KW-1185">Reference proteome</keyword>
<accession>A0A2N3I3E7</accession>
<gene>
    <name evidence="2" type="ORF">BZG02_02925</name>
</gene>
<name>A0A2N3I3E7_9BACT</name>
<organism evidence="2 3">
    <name type="scientific">Labilibaculum filiforme</name>
    <dbReference type="NCBI Taxonomy" id="1940526"/>
    <lineage>
        <taxon>Bacteria</taxon>
        <taxon>Pseudomonadati</taxon>
        <taxon>Bacteroidota</taxon>
        <taxon>Bacteroidia</taxon>
        <taxon>Marinilabiliales</taxon>
        <taxon>Marinifilaceae</taxon>
        <taxon>Labilibaculum</taxon>
    </lineage>
</organism>
<dbReference type="EMBL" id="MVDD01000002">
    <property type="protein sequence ID" value="PKQ64819.1"/>
    <property type="molecule type" value="Genomic_DNA"/>
</dbReference>
<reference evidence="2 3" key="1">
    <citation type="journal article" date="2017" name="Front. Microbiol.">
        <title>Labilibaculum manganireducens gen. nov., sp. nov. and Labilibaculum filiforme sp. nov., Novel Bacteroidetes Isolated from Subsurface Sediments of the Baltic Sea.</title>
        <authorList>
            <person name="Vandieken V."/>
            <person name="Marshall I.P."/>
            <person name="Niemann H."/>
            <person name="Engelen B."/>
            <person name="Cypionka H."/>
        </authorList>
    </citation>
    <scope>NUCLEOTIDE SEQUENCE [LARGE SCALE GENOMIC DNA]</scope>
    <source>
        <strain evidence="2 3">59.16B</strain>
    </source>
</reference>
<dbReference type="InterPro" id="IPR032342">
    <property type="entry name" value="DUF4861"/>
</dbReference>
<sequence>MIAGAIYRLELVIAISLVEAVAHLVDFLGMGILLKSQEKIRLGDAPILPESIIKGDRWNQPVGQTTFITQKIQNNQSATHYFFTAWEKENLKWAQQENFENMMKTQAEELSSPVKVTIK</sequence>
<comment type="caution">
    <text evidence="2">The sequence shown here is derived from an EMBL/GenBank/DDBJ whole genome shotgun (WGS) entry which is preliminary data.</text>
</comment>
<evidence type="ECO:0000313" key="2">
    <source>
        <dbReference type="EMBL" id="PKQ64819.1"/>
    </source>
</evidence>
<dbReference type="Pfam" id="PF16153">
    <property type="entry name" value="DUF4861"/>
    <property type="match status" value="1"/>
</dbReference>
<evidence type="ECO:0000313" key="3">
    <source>
        <dbReference type="Proteomes" id="UP000233535"/>
    </source>
</evidence>
<evidence type="ECO:0000256" key="1">
    <source>
        <dbReference type="SAM" id="Phobius"/>
    </source>
</evidence>
<dbReference type="Proteomes" id="UP000233535">
    <property type="component" value="Unassembled WGS sequence"/>
</dbReference>
<keyword evidence="1" id="KW-0472">Membrane</keyword>
<proteinExistence type="predicted"/>
<keyword evidence="1" id="KW-0812">Transmembrane</keyword>
<protein>
    <submittedName>
        <fullName evidence="2">Uncharacterized protein</fullName>
    </submittedName>
</protein>
<feature type="transmembrane region" description="Helical" evidence="1">
    <location>
        <begin position="12"/>
        <end position="34"/>
    </location>
</feature>
<dbReference type="AlphaFoldDB" id="A0A2N3I3E7"/>
<keyword evidence="1" id="KW-1133">Transmembrane helix</keyword>